<dbReference type="InterPro" id="IPR001680">
    <property type="entry name" value="WD40_rpt"/>
</dbReference>
<evidence type="ECO:0000256" key="1">
    <source>
        <dbReference type="ARBA" id="ARBA00022574"/>
    </source>
</evidence>
<proteinExistence type="predicted"/>
<dbReference type="PROSITE" id="PS50082">
    <property type="entry name" value="WD_REPEATS_2"/>
    <property type="match status" value="2"/>
</dbReference>
<dbReference type="PROSITE" id="PS00678">
    <property type="entry name" value="WD_REPEATS_1"/>
    <property type="match status" value="2"/>
</dbReference>
<dbReference type="Gene3D" id="2.130.10.10">
    <property type="entry name" value="YVTN repeat-like/Quinoprotein amine dehydrogenase"/>
    <property type="match status" value="3"/>
</dbReference>
<dbReference type="SUPFAM" id="SSF50998">
    <property type="entry name" value="Quinoprotein alcohol dehydrogenase-like"/>
    <property type="match status" value="1"/>
</dbReference>
<dbReference type="Pfam" id="PF00400">
    <property type="entry name" value="WD40"/>
    <property type="match status" value="5"/>
</dbReference>
<sequence>MIAHTSDTIVVKLFSRLILLLIFLPLIGLSAVPVAFVGHPASVEHLAVSLDGRYGLSVDSYDTLRLRDMRTAAIVASAAIAMPGGIKAVQFSPDSRRLIVADWKGTMRLLAVPTLDELATRGGLSDSHSFRFSSDGRSVAFRDSSSQRLRILDAFTLQDVRSFPAPTGRVAFFAPDGTIGLDAGSELVVYDSLRGIELKARRQSTPWGNKVYSTDGVRVVFFDLASKGLFFREGNSEPRRLHSYEKLKELRMTSNGRYGLVRAEGSDAIDFWDLQLGQRLRSFMGVEWPFLLSEDGSRILFDRGTEVALLDTATGDMIAGSDRYDSATTAMALSSDGSFLVAGMSTGHIDRWNMTSGIRERSLKVHSDRVEALTVAPGNSMVVSGGDDDDATVRLWDLRTDAVRIIGRQKRYIRTVAVSPNGKWLISGGGHDGLLRQEFPSGNRRLRFLRGEGVTGPVAIHPDSWFLVALEINQRDVRIWNLRTREKKKTLKTHHQQFVSAVAISPDGRHTITGGADGRIISWNLSSGEPYFVFETGYDDVDSLAISPDSRYLLVGVDNFSRDNDILLFDIEKRVILRTLKGHSGEVRSVAFMPDGAFAASASRDRSIRFWDLNTGRQRLSMHSYANGEWIAITPEGYYNGSANAEALLGDDQNRPLPAGADYRRFFRPDLVERALRR</sequence>
<dbReference type="InterPro" id="IPR019775">
    <property type="entry name" value="WD40_repeat_CS"/>
</dbReference>
<evidence type="ECO:0000313" key="4">
    <source>
        <dbReference type="EMBL" id="KAB2930714.1"/>
    </source>
</evidence>
<dbReference type="PANTHER" id="PTHR19879">
    <property type="entry name" value="TRANSCRIPTION INITIATION FACTOR TFIID"/>
    <property type="match status" value="1"/>
</dbReference>
<dbReference type="InterPro" id="IPR011047">
    <property type="entry name" value="Quinoprotein_ADH-like_sf"/>
</dbReference>
<name>A0A833GZ54_9LEPT</name>
<dbReference type="SMART" id="SM00320">
    <property type="entry name" value="WD40"/>
    <property type="match status" value="8"/>
</dbReference>
<gene>
    <name evidence="4" type="ORF">F9K24_15880</name>
</gene>
<evidence type="ECO:0000256" key="3">
    <source>
        <dbReference type="PROSITE-ProRule" id="PRU00221"/>
    </source>
</evidence>
<dbReference type="PANTHER" id="PTHR19879:SF9">
    <property type="entry name" value="TRANSCRIPTION INITIATION FACTOR TFIID SUBUNIT 5"/>
    <property type="match status" value="1"/>
</dbReference>
<protein>
    <recommendedName>
        <fullName evidence="6">WD40 repeat domain-containing protein</fullName>
    </recommendedName>
</protein>
<keyword evidence="1 3" id="KW-0853">WD repeat</keyword>
<dbReference type="EMBL" id="WBUI01000018">
    <property type="protein sequence ID" value="KAB2930714.1"/>
    <property type="molecule type" value="Genomic_DNA"/>
</dbReference>
<dbReference type="Proteomes" id="UP000460298">
    <property type="component" value="Unassembled WGS sequence"/>
</dbReference>
<accession>A0A833GZ54</accession>
<comment type="caution">
    <text evidence="4">The sequence shown here is derived from an EMBL/GenBank/DDBJ whole genome shotgun (WGS) entry which is preliminary data.</text>
</comment>
<dbReference type="PROSITE" id="PS50294">
    <property type="entry name" value="WD_REPEATS_REGION"/>
    <property type="match status" value="2"/>
</dbReference>
<evidence type="ECO:0000256" key="2">
    <source>
        <dbReference type="ARBA" id="ARBA00022737"/>
    </source>
</evidence>
<dbReference type="SUPFAM" id="SSF63829">
    <property type="entry name" value="Calcium-dependent phosphotriesterase"/>
    <property type="match status" value="1"/>
</dbReference>
<evidence type="ECO:0008006" key="6">
    <source>
        <dbReference type="Google" id="ProtNLM"/>
    </source>
</evidence>
<feature type="repeat" description="WD" evidence="3">
    <location>
        <begin position="492"/>
        <end position="533"/>
    </location>
</feature>
<feature type="repeat" description="WD" evidence="3">
    <location>
        <begin position="580"/>
        <end position="621"/>
    </location>
</feature>
<dbReference type="InterPro" id="IPR015943">
    <property type="entry name" value="WD40/YVTN_repeat-like_dom_sf"/>
</dbReference>
<reference evidence="4 5" key="1">
    <citation type="submission" date="2019-10" db="EMBL/GenBank/DDBJ databases">
        <title>Extracellular Electron Transfer in a Candidatus Methanoperedens spp. Enrichment Culture.</title>
        <authorList>
            <person name="Berger S."/>
            <person name="Rangel Shaw D."/>
            <person name="Berben T."/>
            <person name="In 'T Zandt M."/>
            <person name="Frank J."/>
            <person name="Reimann J."/>
            <person name="Jetten M.S.M."/>
            <person name="Welte C.U."/>
        </authorList>
    </citation>
    <scope>NUCLEOTIDE SEQUENCE [LARGE SCALE GENOMIC DNA]</scope>
    <source>
        <strain evidence="4">SB12</strain>
    </source>
</reference>
<dbReference type="AlphaFoldDB" id="A0A833GZ54"/>
<evidence type="ECO:0000313" key="5">
    <source>
        <dbReference type="Proteomes" id="UP000460298"/>
    </source>
</evidence>
<organism evidence="4 5">
    <name type="scientific">Leptonema illini</name>
    <dbReference type="NCBI Taxonomy" id="183"/>
    <lineage>
        <taxon>Bacteria</taxon>
        <taxon>Pseudomonadati</taxon>
        <taxon>Spirochaetota</taxon>
        <taxon>Spirochaetia</taxon>
        <taxon>Leptospirales</taxon>
        <taxon>Leptospiraceae</taxon>
        <taxon>Leptonema</taxon>
    </lineage>
</organism>
<dbReference type="CDD" id="cd00200">
    <property type="entry name" value="WD40"/>
    <property type="match status" value="1"/>
</dbReference>
<keyword evidence="2" id="KW-0677">Repeat</keyword>